<feature type="compositionally biased region" description="Basic and acidic residues" evidence="1">
    <location>
        <begin position="191"/>
        <end position="205"/>
    </location>
</feature>
<dbReference type="AlphaFoldDB" id="A0A0C3Q1P2"/>
<name>A0A0C3Q1P2_9AGAM</name>
<protein>
    <submittedName>
        <fullName evidence="2">Uncharacterized protein</fullName>
    </submittedName>
</protein>
<accession>A0A0C3Q1P2</accession>
<reference evidence="3" key="2">
    <citation type="submission" date="2015-01" db="EMBL/GenBank/DDBJ databases">
        <title>Evolutionary Origins and Diversification of the Mycorrhizal Mutualists.</title>
        <authorList>
            <consortium name="DOE Joint Genome Institute"/>
            <consortium name="Mycorrhizal Genomics Consortium"/>
            <person name="Kohler A."/>
            <person name="Kuo A."/>
            <person name="Nagy L.G."/>
            <person name="Floudas D."/>
            <person name="Copeland A."/>
            <person name="Barry K.W."/>
            <person name="Cichocki N."/>
            <person name="Veneault-Fourrey C."/>
            <person name="LaButti K."/>
            <person name="Lindquist E.A."/>
            <person name="Lipzen A."/>
            <person name="Lundell T."/>
            <person name="Morin E."/>
            <person name="Murat C."/>
            <person name="Riley R."/>
            <person name="Ohm R."/>
            <person name="Sun H."/>
            <person name="Tunlid A."/>
            <person name="Henrissat B."/>
            <person name="Grigoriev I.V."/>
            <person name="Hibbett D.S."/>
            <person name="Martin F."/>
        </authorList>
    </citation>
    <scope>NUCLEOTIDE SEQUENCE [LARGE SCALE GENOMIC DNA]</scope>
    <source>
        <strain evidence="3">MUT 4182</strain>
    </source>
</reference>
<feature type="region of interest" description="Disordered" evidence="1">
    <location>
        <begin position="170"/>
        <end position="222"/>
    </location>
</feature>
<feature type="compositionally biased region" description="Polar residues" evidence="1">
    <location>
        <begin position="1"/>
        <end position="19"/>
    </location>
</feature>
<proteinExistence type="predicted"/>
<dbReference type="Proteomes" id="UP000054248">
    <property type="component" value="Unassembled WGS sequence"/>
</dbReference>
<dbReference type="HOGENOM" id="CLU_1246147_0_0_1"/>
<evidence type="ECO:0000313" key="3">
    <source>
        <dbReference type="Proteomes" id="UP000054248"/>
    </source>
</evidence>
<sequence length="222" mass="24217">MDSKHSGQNQLEAKNTDASGRSFINMLADKNSSDVDGGPLGEAQRATSPPASTPALEAHHLQKERESWERLAITAEAKASGIEIALEYCAEFLQTAENTDKLRSEALTELATATRAYADEGRQDIKIAELLARVSQLEALSEEKTKPSEVENVGVARPVVSAPNASPDILSFPRSSPMDVPHDVFSQVRPVRVEPDRKRTKRDEQDLQDGPPPLLLLNAALR</sequence>
<evidence type="ECO:0000256" key="1">
    <source>
        <dbReference type="SAM" id="MobiDB-lite"/>
    </source>
</evidence>
<organism evidence="2 3">
    <name type="scientific">Tulasnella calospora MUT 4182</name>
    <dbReference type="NCBI Taxonomy" id="1051891"/>
    <lineage>
        <taxon>Eukaryota</taxon>
        <taxon>Fungi</taxon>
        <taxon>Dikarya</taxon>
        <taxon>Basidiomycota</taxon>
        <taxon>Agaricomycotina</taxon>
        <taxon>Agaricomycetes</taxon>
        <taxon>Cantharellales</taxon>
        <taxon>Tulasnellaceae</taxon>
        <taxon>Tulasnella</taxon>
    </lineage>
</organism>
<feature type="region of interest" description="Disordered" evidence="1">
    <location>
        <begin position="1"/>
        <end position="63"/>
    </location>
</feature>
<evidence type="ECO:0000313" key="2">
    <source>
        <dbReference type="EMBL" id="KIO22175.1"/>
    </source>
</evidence>
<dbReference type="EMBL" id="KN823116">
    <property type="protein sequence ID" value="KIO22175.1"/>
    <property type="molecule type" value="Genomic_DNA"/>
</dbReference>
<keyword evidence="3" id="KW-1185">Reference proteome</keyword>
<gene>
    <name evidence="2" type="ORF">M407DRAFT_28265</name>
</gene>
<reference evidence="2 3" key="1">
    <citation type="submission" date="2014-04" db="EMBL/GenBank/DDBJ databases">
        <authorList>
            <consortium name="DOE Joint Genome Institute"/>
            <person name="Kuo A."/>
            <person name="Girlanda M."/>
            <person name="Perotto S."/>
            <person name="Kohler A."/>
            <person name="Nagy L.G."/>
            <person name="Floudas D."/>
            <person name="Copeland A."/>
            <person name="Barry K.W."/>
            <person name="Cichocki N."/>
            <person name="Veneault-Fourrey C."/>
            <person name="LaButti K."/>
            <person name="Lindquist E.A."/>
            <person name="Lipzen A."/>
            <person name="Lundell T."/>
            <person name="Morin E."/>
            <person name="Murat C."/>
            <person name="Sun H."/>
            <person name="Tunlid A."/>
            <person name="Henrissat B."/>
            <person name="Grigoriev I.V."/>
            <person name="Hibbett D.S."/>
            <person name="Martin F."/>
            <person name="Nordberg H.P."/>
            <person name="Cantor M.N."/>
            <person name="Hua S.X."/>
        </authorList>
    </citation>
    <scope>NUCLEOTIDE SEQUENCE [LARGE SCALE GENOMIC DNA]</scope>
    <source>
        <strain evidence="2 3">MUT 4182</strain>
    </source>
</reference>